<dbReference type="Proteomes" id="UP000808372">
    <property type="component" value="Unplaced"/>
</dbReference>
<evidence type="ECO:0000256" key="1">
    <source>
        <dbReference type="PROSITE-ProRule" id="PRU00339"/>
    </source>
</evidence>
<feature type="compositionally biased region" description="Basic and acidic residues" evidence="2">
    <location>
        <begin position="396"/>
        <end position="410"/>
    </location>
</feature>
<name>A0A8U0Q9R4_SALNM</name>
<feature type="compositionally biased region" description="Basic and acidic residues" evidence="2">
    <location>
        <begin position="125"/>
        <end position="135"/>
    </location>
</feature>
<dbReference type="SUPFAM" id="SSF48452">
    <property type="entry name" value="TPR-like"/>
    <property type="match status" value="2"/>
</dbReference>
<dbReference type="GO" id="GO:0000127">
    <property type="term" value="C:transcription factor TFIIIC complex"/>
    <property type="evidence" value="ECO:0007669"/>
    <property type="project" value="TreeGrafter"/>
</dbReference>
<reference evidence="4" key="1">
    <citation type="submission" date="2025-08" db="UniProtKB">
        <authorList>
            <consortium name="RefSeq"/>
        </authorList>
    </citation>
    <scope>IDENTIFICATION</scope>
    <source>
        <tissue evidence="4">White muscle</tissue>
    </source>
</reference>
<dbReference type="Gene3D" id="1.25.40.10">
    <property type="entry name" value="Tetratricopeptide repeat domain"/>
    <property type="match status" value="3"/>
</dbReference>
<accession>A0A8U0Q9R4</accession>
<dbReference type="PANTHER" id="PTHR23082">
    <property type="entry name" value="TRANSCRIPTION INITIATION FACTOR IIIC TFIIIC , POLYPEPTIDE 3-RELATED"/>
    <property type="match status" value="1"/>
</dbReference>
<feature type="region of interest" description="Disordered" evidence="2">
    <location>
        <begin position="386"/>
        <end position="483"/>
    </location>
</feature>
<dbReference type="InterPro" id="IPR019734">
    <property type="entry name" value="TPR_rpt"/>
</dbReference>
<keyword evidence="1" id="KW-0802">TPR repeat</keyword>
<feature type="compositionally biased region" description="Acidic residues" evidence="2">
    <location>
        <begin position="411"/>
        <end position="421"/>
    </location>
</feature>
<keyword evidence="3" id="KW-1185">Reference proteome</keyword>
<feature type="compositionally biased region" description="Acidic residues" evidence="2">
    <location>
        <begin position="93"/>
        <end position="124"/>
    </location>
</feature>
<dbReference type="PANTHER" id="PTHR23082:SF0">
    <property type="entry name" value="GENERAL TRANSCRIPTION FACTOR 3C POLYPEPTIDE 3"/>
    <property type="match status" value="1"/>
</dbReference>
<dbReference type="RefSeq" id="XP_038839402.1">
    <property type="nucleotide sequence ID" value="XM_038983474.1"/>
</dbReference>
<dbReference type="GeneID" id="120037314"/>
<dbReference type="KEGG" id="snh:120037314"/>
<dbReference type="AlphaFoldDB" id="A0A8U0Q9R4"/>
<dbReference type="FunFam" id="1.25.40.10:FF:000155">
    <property type="entry name" value="General transcription factor 3C polypeptide 3"/>
    <property type="match status" value="1"/>
</dbReference>
<evidence type="ECO:0000313" key="3">
    <source>
        <dbReference type="Proteomes" id="UP000808372"/>
    </source>
</evidence>
<proteinExistence type="predicted"/>
<gene>
    <name evidence="4" type="primary">LOC120037314</name>
</gene>
<dbReference type="InterPro" id="IPR011990">
    <property type="entry name" value="TPR-like_helical_dom_sf"/>
</dbReference>
<dbReference type="Pfam" id="PF13181">
    <property type="entry name" value="TPR_8"/>
    <property type="match status" value="3"/>
</dbReference>
<evidence type="ECO:0000313" key="4">
    <source>
        <dbReference type="RefSeq" id="XP_038839402.1"/>
    </source>
</evidence>
<dbReference type="GO" id="GO:0006383">
    <property type="term" value="P:transcription by RNA polymerase III"/>
    <property type="evidence" value="ECO:0007669"/>
    <property type="project" value="InterPro"/>
</dbReference>
<feature type="repeat" description="TPR" evidence="1">
    <location>
        <begin position="239"/>
        <end position="272"/>
    </location>
</feature>
<feature type="compositionally biased region" description="Basic and acidic residues" evidence="2">
    <location>
        <begin position="422"/>
        <end position="445"/>
    </location>
</feature>
<feature type="region of interest" description="Disordered" evidence="2">
    <location>
        <begin position="29"/>
        <end position="141"/>
    </location>
</feature>
<protein>
    <submittedName>
        <fullName evidence="4">General transcription factor 3C polypeptide 3-like</fullName>
    </submittedName>
</protein>
<dbReference type="FunFam" id="1.25.40.10:FF:000128">
    <property type="entry name" value="General transcription factor IIIC, polypeptide 3, 102kDa"/>
    <property type="match status" value="1"/>
</dbReference>
<organism evidence="3 4">
    <name type="scientific">Salvelinus namaycush</name>
    <name type="common">Lake trout</name>
    <name type="synonym">Salmo namaycush</name>
    <dbReference type="NCBI Taxonomy" id="8040"/>
    <lineage>
        <taxon>Eukaryota</taxon>
        <taxon>Metazoa</taxon>
        <taxon>Chordata</taxon>
        <taxon>Craniata</taxon>
        <taxon>Vertebrata</taxon>
        <taxon>Euteleostomi</taxon>
        <taxon>Actinopterygii</taxon>
        <taxon>Neopterygii</taxon>
        <taxon>Teleostei</taxon>
        <taxon>Protacanthopterygii</taxon>
        <taxon>Salmoniformes</taxon>
        <taxon>Salmonidae</taxon>
        <taxon>Salmoninae</taxon>
        <taxon>Salvelinus</taxon>
    </lineage>
</organism>
<dbReference type="InterPro" id="IPR039340">
    <property type="entry name" value="Tfc4/TFIIIC-102/Sfc4"/>
</dbReference>
<feature type="repeat" description="TPR" evidence="1">
    <location>
        <begin position="918"/>
        <end position="951"/>
    </location>
</feature>
<evidence type="ECO:0000256" key="2">
    <source>
        <dbReference type="SAM" id="MobiDB-lite"/>
    </source>
</evidence>
<dbReference type="FunFam" id="1.25.40.10:FF:000116">
    <property type="entry name" value="General transcription factor 3C polypeptide 3"/>
    <property type="match status" value="1"/>
</dbReference>
<dbReference type="SMART" id="SM00028">
    <property type="entry name" value="TPR"/>
    <property type="match status" value="6"/>
</dbReference>
<feature type="compositionally biased region" description="Basic residues" evidence="2">
    <location>
        <begin position="59"/>
        <end position="68"/>
    </location>
</feature>
<sequence length="993" mass="114357">MSGFSSELIDYLEGRISFEDFEIRREERKAKLKVSNKGRLEEDEEIGPDDTLPSTSHGRSPRKCSKKRPAADPEEGVSPSVQEAFASMMGEGTETEQTEEEEEEEDEDNDDDYEEEEEEEEDSEEERKVEVKGDEEGPSAGDVFALEMELNRENKKMMKERRNRSKLPRALRGLMGEANIRYARGDKEDAVLMCMEIIRQAPLAYEPFSTLAMIYEDQGDMEKSLQFGLIAAHLNPSDCEEWVKLADMSLEQDNIRQAIICYTKAIKYDPSNVRYLWERCSLYEQVGEHKQSMDGYRRILNLLPPSDGEHFMQLSRDMAKSYYESSDLPSAMGVMEEALRRHPELVTDESINMAAELYIANHEHGKALQVLVQFCGIVLERGELKPDLAEEENPEEQEKMESEEEQKKMEAEEENPEEEQEKMESEEQKKMEAEENPEEEQKKMEAEEENPEEEQKKMEAEEENPEEEQKMKTATTEEPGETGGEVRQVVVPDHVPVDIRVKLMVCLIHQHVYRPLDSMLTSLMEQSPEELGDLYLDVAEAFLDEGEYNSALPLLSALVCSERYNLAVVWLRHAECLKALGHMEVAVTSYNKVVQMAPLHLEARLCLSTLQQQLGRPLCALKALEPMYDPDTLAQDASAAQQELKLLLHRSTLLRSQGRLDDYLDTMLTMLAMLLKVAMTRAQVCVRASMWSGVRHLRLVKVSKDLVSDIGDQEAAYQDISGKTSVLSREDWWLLLVRCVCTLCEMKRFKEAELLVDSSLEFYSFYDVKVKRKELEFFGLSAAFLDHNYRKAYDYIRLTLMEKQEWPMLWNVFNQVTLHSQDVRHHRFCLRLMMKNPDNHALCVLSGHNALVSGSFKHALGQYVQAFRAKPDEPLYSLCVGLTFFHMASQKFVVKRHPLILQGFSFLWRYVEQRGHCQESMYNLGRALQQMGLAHLAIHYYHKALSFPPLTLEGIEADQVDLRREIAFNLSIIYQASGNTEMVRHLINTYCTV</sequence>
<dbReference type="PROSITE" id="PS50005">
    <property type="entry name" value="TPR"/>
    <property type="match status" value="2"/>
</dbReference>